<dbReference type="STRING" id="80966.ENSAPOP00000027187"/>
<dbReference type="Proteomes" id="UP000257200">
    <property type="component" value="Unplaced"/>
</dbReference>
<dbReference type="Gene3D" id="1.10.10.10">
    <property type="entry name" value="Winged helix-like DNA-binding domain superfamily/Winged helix DNA-binding domain"/>
    <property type="match status" value="1"/>
</dbReference>
<organism evidence="2 3">
    <name type="scientific">Acanthochromis polyacanthus</name>
    <name type="common">spiny chromis</name>
    <dbReference type="NCBI Taxonomy" id="80966"/>
    <lineage>
        <taxon>Eukaryota</taxon>
        <taxon>Metazoa</taxon>
        <taxon>Chordata</taxon>
        <taxon>Craniata</taxon>
        <taxon>Vertebrata</taxon>
        <taxon>Euteleostomi</taxon>
        <taxon>Actinopterygii</taxon>
        <taxon>Neopterygii</taxon>
        <taxon>Teleostei</taxon>
        <taxon>Neoteleostei</taxon>
        <taxon>Acanthomorphata</taxon>
        <taxon>Ovalentaria</taxon>
        <taxon>Pomacentridae</taxon>
        <taxon>Acanthochromis</taxon>
    </lineage>
</organism>
<sequence>MAKKEDLRRYLVRTHSDGKGSKAISKQDDVPVATVQSVINWYKRFNTVRNLSRRGRKRKVNGSRTMMSTLRVEVKVLT</sequence>
<dbReference type="InParanoid" id="A0A3Q1GIE2"/>
<dbReference type="Pfam" id="PF25787">
    <property type="entry name" value="HTH_SB"/>
    <property type="match status" value="1"/>
</dbReference>
<dbReference type="Ensembl" id="ENSAPOT00000001824.1">
    <property type="protein sequence ID" value="ENSAPOP00000027187.1"/>
    <property type="gene ID" value="ENSAPOG00000011542.1"/>
</dbReference>
<evidence type="ECO:0000313" key="2">
    <source>
        <dbReference type="Ensembl" id="ENSAPOP00000027187.1"/>
    </source>
</evidence>
<dbReference type="AlphaFoldDB" id="A0A3Q1GIE2"/>
<reference evidence="2" key="2">
    <citation type="submission" date="2025-09" db="UniProtKB">
        <authorList>
            <consortium name="Ensembl"/>
        </authorList>
    </citation>
    <scope>IDENTIFICATION</scope>
</reference>
<name>A0A3Q1GIE2_9TELE</name>
<feature type="domain" description="Sleeping Beauty transposase HTH" evidence="1">
    <location>
        <begin position="5"/>
        <end position="49"/>
    </location>
</feature>
<dbReference type="GeneTree" id="ENSGT01120000277439"/>
<protein>
    <recommendedName>
        <fullName evidence="1">Sleeping Beauty transposase HTH domain-containing protein</fullName>
    </recommendedName>
</protein>
<proteinExistence type="predicted"/>
<reference evidence="2" key="1">
    <citation type="submission" date="2025-08" db="UniProtKB">
        <authorList>
            <consortium name="Ensembl"/>
        </authorList>
    </citation>
    <scope>IDENTIFICATION</scope>
</reference>
<keyword evidence="3" id="KW-1185">Reference proteome</keyword>
<evidence type="ECO:0000259" key="1">
    <source>
        <dbReference type="Pfam" id="PF25787"/>
    </source>
</evidence>
<dbReference type="InterPro" id="IPR057667">
    <property type="entry name" value="HTH_SB"/>
</dbReference>
<evidence type="ECO:0000313" key="3">
    <source>
        <dbReference type="Proteomes" id="UP000257200"/>
    </source>
</evidence>
<accession>A0A3Q1GIE2</accession>
<dbReference type="InterPro" id="IPR036388">
    <property type="entry name" value="WH-like_DNA-bd_sf"/>
</dbReference>